<dbReference type="RefSeq" id="WP_170124102.1">
    <property type="nucleotide sequence ID" value="NZ_CAWNXA010000013.1"/>
</dbReference>
<dbReference type="InterPro" id="IPR012495">
    <property type="entry name" value="TadE-like_dom"/>
</dbReference>
<gene>
    <name evidence="3" type="ORF">C8D93_1137</name>
</gene>
<accession>A0A318EAH6</accession>
<dbReference type="EMBL" id="QICN01000013">
    <property type="protein sequence ID" value="PXV64213.1"/>
    <property type="molecule type" value="Genomic_DNA"/>
</dbReference>
<evidence type="ECO:0000256" key="1">
    <source>
        <dbReference type="SAM" id="Phobius"/>
    </source>
</evidence>
<feature type="transmembrane region" description="Helical" evidence="1">
    <location>
        <begin position="21"/>
        <end position="44"/>
    </location>
</feature>
<reference evidence="3 4" key="1">
    <citation type="submission" date="2018-04" db="EMBL/GenBank/DDBJ databases">
        <title>Genomic Encyclopedia of Type Strains, Phase IV (KMG-IV): sequencing the most valuable type-strain genomes for metagenomic binning, comparative biology and taxonomic classification.</title>
        <authorList>
            <person name="Goeker M."/>
        </authorList>
    </citation>
    <scope>NUCLEOTIDE SEQUENCE [LARGE SCALE GENOMIC DNA]</scope>
    <source>
        <strain evidence="3 4">DSM 104150</strain>
    </source>
</reference>
<keyword evidence="1" id="KW-1133">Transmembrane helix</keyword>
<dbReference type="Pfam" id="PF07811">
    <property type="entry name" value="TadE"/>
    <property type="match status" value="1"/>
</dbReference>
<sequence>MNSPLKDVRQPRQSGAAVVEFALVLPIFVLVLYILISFGVLFYAQLVVSRAATDGARALVVLPGVSSLETLTETQKDSIKQQVINSLAVSLAMTADSGEYAERLALLQSEVLPRIRVDGGGCGTDGAAGLVRVEVRFPYDLVRILPPITLPMVGSVGGGLFDTLTGCAVANL</sequence>
<keyword evidence="1" id="KW-0472">Membrane</keyword>
<name>A0A318EAH6_9GAMM</name>
<keyword evidence="1" id="KW-0812">Transmembrane</keyword>
<comment type="caution">
    <text evidence="3">The sequence shown here is derived from an EMBL/GenBank/DDBJ whole genome shotgun (WGS) entry which is preliminary data.</text>
</comment>
<evidence type="ECO:0000313" key="3">
    <source>
        <dbReference type="EMBL" id="PXV64213.1"/>
    </source>
</evidence>
<organism evidence="3 4">
    <name type="scientific">Sinimarinibacterium flocculans</name>
    <dbReference type="NCBI Taxonomy" id="985250"/>
    <lineage>
        <taxon>Bacteria</taxon>
        <taxon>Pseudomonadati</taxon>
        <taxon>Pseudomonadota</taxon>
        <taxon>Gammaproteobacteria</taxon>
        <taxon>Nevskiales</taxon>
        <taxon>Nevskiaceae</taxon>
        <taxon>Sinimarinibacterium</taxon>
    </lineage>
</organism>
<dbReference type="AlphaFoldDB" id="A0A318EAH6"/>
<feature type="domain" description="TadE-like" evidence="2">
    <location>
        <begin position="15"/>
        <end position="57"/>
    </location>
</feature>
<proteinExistence type="predicted"/>
<evidence type="ECO:0000259" key="2">
    <source>
        <dbReference type="Pfam" id="PF07811"/>
    </source>
</evidence>
<dbReference type="Proteomes" id="UP000248330">
    <property type="component" value="Unassembled WGS sequence"/>
</dbReference>
<protein>
    <submittedName>
        <fullName evidence="3">Flp pilus assembly protein TadG</fullName>
    </submittedName>
</protein>
<evidence type="ECO:0000313" key="4">
    <source>
        <dbReference type="Proteomes" id="UP000248330"/>
    </source>
</evidence>
<keyword evidence="4" id="KW-1185">Reference proteome</keyword>